<dbReference type="EMBL" id="JADOUE010000001">
    <property type="protein sequence ID" value="MBG6122575.1"/>
    <property type="molecule type" value="Genomic_DNA"/>
</dbReference>
<evidence type="ECO:0000313" key="12">
    <source>
        <dbReference type="EMBL" id="MBG6122575.1"/>
    </source>
</evidence>
<dbReference type="InterPro" id="IPR028883">
    <property type="entry name" value="tRNA_aden_deaminase"/>
</dbReference>
<dbReference type="InterPro" id="IPR036629">
    <property type="entry name" value="YjbJ_sf"/>
</dbReference>
<dbReference type="GO" id="GO:0008270">
    <property type="term" value="F:zinc ion binding"/>
    <property type="evidence" value="ECO:0007669"/>
    <property type="project" value="UniProtKB-UniRule"/>
</dbReference>
<feature type="binding site" evidence="9">
    <location>
        <position position="60"/>
    </location>
    <ligand>
        <name>Zn(2+)</name>
        <dbReference type="ChEBI" id="CHEBI:29105"/>
        <note>catalytic</note>
    </ligand>
</feature>
<evidence type="ECO:0000256" key="4">
    <source>
        <dbReference type="ARBA" id="ARBA00022694"/>
    </source>
</evidence>
<dbReference type="Proteomes" id="UP000658613">
    <property type="component" value="Unassembled WGS sequence"/>
</dbReference>
<keyword evidence="13" id="KW-1185">Reference proteome</keyword>
<feature type="binding site" evidence="9">
    <location>
        <position position="90"/>
    </location>
    <ligand>
        <name>Zn(2+)</name>
        <dbReference type="ChEBI" id="CHEBI:29105"/>
        <note>catalytic</note>
    </ligand>
</feature>
<accession>A0A931E2W2</accession>
<comment type="subunit">
    <text evidence="3 9">Homodimer.</text>
</comment>
<evidence type="ECO:0000256" key="8">
    <source>
        <dbReference type="ARBA" id="ARBA00048045"/>
    </source>
</evidence>
<dbReference type="GO" id="GO:0052717">
    <property type="term" value="F:tRNA-specific adenosine-34 deaminase activity"/>
    <property type="evidence" value="ECO:0007669"/>
    <property type="project" value="UniProtKB-UniRule"/>
</dbReference>
<sequence length="239" mass="25878">MQLDNRLDKRLDNRMQRALDIARTTPDGDIPVGAVVYGPGGEELGVGTNRRQASCDPTAHAEVEAIRAAASALGTWRLDGCELVVTLEPCTMCAGAILGARIESLVFGAYEPKTGAVGSVLDALRDPHHLHTVEVRGGIRERECAELLHNFFRPRRTMGRNNYFNEKETIMGLADKAESLKGDAKEALGDATDNNELKNEGKADQLSGDIKDKLDQAGDAIKDKANEVAGKIQDARENN</sequence>
<feature type="domain" description="CMP/dCMP-type deaminase" evidence="11">
    <location>
        <begin position="9"/>
        <end position="155"/>
    </location>
</feature>
<proteinExistence type="inferred from homology"/>
<dbReference type="Pfam" id="PF00383">
    <property type="entry name" value="dCMP_cyt_deam_1"/>
    <property type="match status" value="1"/>
</dbReference>
<dbReference type="InterPro" id="IPR016192">
    <property type="entry name" value="APOBEC/CMP_deaminase_Zn-bd"/>
</dbReference>
<comment type="cofactor">
    <cofactor evidence="9">
        <name>Zn(2+)</name>
        <dbReference type="ChEBI" id="CHEBI:29105"/>
    </cofactor>
    <text evidence="9">Binds 1 zinc ion per subunit.</text>
</comment>
<dbReference type="InterPro" id="IPR016193">
    <property type="entry name" value="Cytidine_deaminase-like"/>
</dbReference>
<evidence type="ECO:0000256" key="7">
    <source>
        <dbReference type="ARBA" id="ARBA00022833"/>
    </source>
</evidence>
<organism evidence="12 13">
    <name type="scientific">Corynebacterium aquatimens</name>
    <dbReference type="NCBI Taxonomy" id="1190508"/>
    <lineage>
        <taxon>Bacteria</taxon>
        <taxon>Bacillati</taxon>
        <taxon>Actinomycetota</taxon>
        <taxon>Actinomycetes</taxon>
        <taxon>Mycobacteriales</taxon>
        <taxon>Corynebacteriaceae</taxon>
        <taxon>Corynebacterium</taxon>
    </lineage>
</organism>
<keyword evidence="6 9" id="KW-0378">Hydrolase</keyword>
<evidence type="ECO:0000313" key="13">
    <source>
        <dbReference type="Proteomes" id="UP000658613"/>
    </source>
</evidence>
<dbReference type="GO" id="GO:0002100">
    <property type="term" value="P:tRNA wobble adenosine to inosine editing"/>
    <property type="evidence" value="ECO:0007669"/>
    <property type="project" value="UniProtKB-UniRule"/>
</dbReference>
<evidence type="ECO:0000256" key="6">
    <source>
        <dbReference type="ARBA" id="ARBA00022801"/>
    </source>
</evidence>
<evidence type="ECO:0000256" key="5">
    <source>
        <dbReference type="ARBA" id="ARBA00022723"/>
    </source>
</evidence>
<dbReference type="InterPro" id="IPR002125">
    <property type="entry name" value="CMP_dCMP_dom"/>
</dbReference>
<dbReference type="SUPFAM" id="SSF69047">
    <property type="entry name" value="Hypothetical protein YjbJ"/>
    <property type="match status" value="1"/>
</dbReference>
<keyword evidence="4 9" id="KW-0819">tRNA processing</keyword>
<dbReference type="Gene3D" id="3.40.140.10">
    <property type="entry name" value="Cytidine Deaminase, domain 2"/>
    <property type="match status" value="1"/>
</dbReference>
<comment type="similarity">
    <text evidence="1">Belongs to the UPF0337 (CsbD) family.</text>
</comment>
<protein>
    <recommendedName>
        <fullName evidence="9">tRNA-specific adenosine deaminase</fullName>
        <ecNumber evidence="9">3.5.4.33</ecNumber>
    </recommendedName>
</protein>
<comment type="caution">
    <text evidence="12">The sequence shown here is derived from an EMBL/GenBank/DDBJ whole genome shotgun (WGS) entry which is preliminary data.</text>
</comment>
<dbReference type="PROSITE" id="PS51747">
    <property type="entry name" value="CYT_DCMP_DEAMINASES_2"/>
    <property type="match status" value="1"/>
</dbReference>
<evidence type="ECO:0000256" key="3">
    <source>
        <dbReference type="ARBA" id="ARBA00011738"/>
    </source>
</evidence>
<feature type="binding site" evidence="9">
    <location>
        <position position="93"/>
    </location>
    <ligand>
        <name>Zn(2+)</name>
        <dbReference type="ChEBI" id="CHEBI:29105"/>
        <note>catalytic</note>
    </ligand>
</feature>
<dbReference type="AlphaFoldDB" id="A0A931E2W2"/>
<reference evidence="12" key="1">
    <citation type="submission" date="2020-11" db="EMBL/GenBank/DDBJ databases">
        <title>Sequencing the genomes of 1000 actinobacteria strains.</title>
        <authorList>
            <person name="Klenk H.-P."/>
        </authorList>
    </citation>
    <scope>NUCLEOTIDE SEQUENCE</scope>
    <source>
        <strain evidence="12">DSM 45632</strain>
    </source>
</reference>
<gene>
    <name evidence="9" type="primary">tadA</name>
    <name evidence="12" type="ORF">IW254_001544</name>
</gene>
<comment type="function">
    <text evidence="9">Catalyzes the deamination of adenosine to inosine at the wobble position 34 of tRNA(Arg2).</text>
</comment>
<dbReference type="RefSeq" id="WP_414600123.1">
    <property type="nucleotide sequence ID" value="NZ_JADOUE010000001.1"/>
</dbReference>
<evidence type="ECO:0000256" key="1">
    <source>
        <dbReference type="ARBA" id="ARBA00009129"/>
    </source>
</evidence>
<evidence type="ECO:0000256" key="2">
    <source>
        <dbReference type="ARBA" id="ARBA00010669"/>
    </source>
</evidence>
<dbReference type="Gene3D" id="1.10.1470.10">
    <property type="entry name" value="YjbJ"/>
    <property type="match status" value="1"/>
</dbReference>
<keyword evidence="7 9" id="KW-0862">Zinc</keyword>
<feature type="active site" description="Proton donor" evidence="9">
    <location>
        <position position="62"/>
    </location>
</feature>
<dbReference type="SUPFAM" id="SSF53927">
    <property type="entry name" value="Cytidine deaminase-like"/>
    <property type="match status" value="1"/>
</dbReference>
<dbReference type="PROSITE" id="PS00903">
    <property type="entry name" value="CYT_DCMP_DEAMINASES_1"/>
    <property type="match status" value="1"/>
</dbReference>
<dbReference type="EC" id="3.5.4.33" evidence="9"/>
<dbReference type="CDD" id="cd01285">
    <property type="entry name" value="nucleoside_deaminase"/>
    <property type="match status" value="1"/>
</dbReference>
<evidence type="ECO:0000256" key="10">
    <source>
        <dbReference type="SAM" id="MobiDB-lite"/>
    </source>
</evidence>
<evidence type="ECO:0000259" key="11">
    <source>
        <dbReference type="PROSITE" id="PS51747"/>
    </source>
</evidence>
<feature type="compositionally biased region" description="Basic and acidic residues" evidence="10">
    <location>
        <begin position="195"/>
        <end position="211"/>
    </location>
</feature>
<dbReference type="PANTHER" id="PTHR11079:SF202">
    <property type="entry name" value="TRNA-SPECIFIC ADENOSINE DEAMINASE"/>
    <property type="match status" value="1"/>
</dbReference>
<dbReference type="PANTHER" id="PTHR11079">
    <property type="entry name" value="CYTOSINE DEAMINASE FAMILY MEMBER"/>
    <property type="match status" value="1"/>
</dbReference>
<keyword evidence="5 9" id="KW-0479">Metal-binding</keyword>
<comment type="catalytic activity">
    <reaction evidence="8 9">
        <text>adenosine(34) in tRNA + H2O + H(+) = inosine(34) in tRNA + NH4(+)</text>
        <dbReference type="Rhea" id="RHEA:43168"/>
        <dbReference type="Rhea" id="RHEA-COMP:10373"/>
        <dbReference type="Rhea" id="RHEA-COMP:10374"/>
        <dbReference type="ChEBI" id="CHEBI:15377"/>
        <dbReference type="ChEBI" id="CHEBI:15378"/>
        <dbReference type="ChEBI" id="CHEBI:28938"/>
        <dbReference type="ChEBI" id="CHEBI:74411"/>
        <dbReference type="ChEBI" id="CHEBI:82852"/>
        <dbReference type="EC" id="3.5.4.33"/>
    </reaction>
</comment>
<dbReference type="InterPro" id="IPR008462">
    <property type="entry name" value="CsbD"/>
</dbReference>
<dbReference type="HAMAP" id="MF_00972">
    <property type="entry name" value="tRNA_aden_deaminase"/>
    <property type="match status" value="1"/>
</dbReference>
<evidence type="ECO:0000256" key="9">
    <source>
        <dbReference type="HAMAP-Rule" id="MF_00972"/>
    </source>
</evidence>
<comment type="similarity">
    <text evidence="2">Belongs to the cytidine and deoxycytidylate deaminase family. ADAT2 subfamily.</text>
</comment>
<dbReference type="Pfam" id="PF05532">
    <property type="entry name" value="CsbD"/>
    <property type="match status" value="1"/>
</dbReference>
<name>A0A931E2W2_9CORY</name>
<feature type="region of interest" description="Disordered" evidence="10">
    <location>
        <begin position="183"/>
        <end position="211"/>
    </location>
</feature>